<keyword evidence="5 6" id="KW-0479">Metal-binding</keyword>
<feature type="region of interest" description="Disordered" evidence="7">
    <location>
        <begin position="399"/>
        <end position="436"/>
    </location>
</feature>
<organism evidence="9">
    <name type="scientific">Chaetoceros debilis</name>
    <dbReference type="NCBI Taxonomy" id="122233"/>
    <lineage>
        <taxon>Eukaryota</taxon>
        <taxon>Sar</taxon>
        <taxon>Stramenopiles</taxon>
        <taxon>Ochrophyta</taxon>
        <taxon>Bacillariophyta</taxon>
        <taxon>Coscinodiscophyceae</taxon>
        <taxon>Chaetocerotophycidae</taxon>
        <taxon>Chaetocerotales</taxon>
        <taxon>Chaetocerotaceae</taxon>
        <taxon>Chaetoceros</taxon>
    </lineage>
</organism>
<comment type="similarity">
    <text evidence="3 6">Belongs to the eukaryotic release factor 1 family. Pelota subfamily.</text>
</comment>
<evidence type="ECO:0000256" key="6">
    <source>
        <dbReference type="RuleBase" id="RU362019"/>
    </source>
</evidence>
<dbReference type="SUPFAM" id="SSF53137">
    <property type="entry name" value="Translational machinery components"/>
    <property type="match status" value="1"/>
</dbReference>
<dbReference type="InterPro" id="IPR005141">
    <property type="entry name" value="eRF1_2"/>
</dbReference>
<evidence type="ECO:0000256" key="3">
    <source>
        <dbReference type="ARBA" id="ARBA00009504"/>
    </source>
</evidence>
<evidence type="ECO:0000256" key="7">
    <source>
        <dbReference type="SAM" id="MobiDB-lite"/>
    </source>
</evidence>
<dbReference type="AlphaFoldDB" id="A0A7S3QB98"/>
<dbReference type="Pfam" id="PF26356">
    <property type="entry name" value="Pelota_N"/>
    <property type="match status" value="1"/>
</dbReference>
<dbReference type="GO" id="GO:0070481">
    <property type="term" value="P:nuclear-transcribed mRNA catabolic process, non-stop decay"/>
    <property type="evidence" value="ECO:0007669"/>
    <property type="project" value="InterPro"/>
</dbReference>
<dbReference type="FunFam" id="3.30.1330.30:FF:000008">
    <property type="entry name" value="Protein pelota homolog"/>
    <property type="match status" value="1"/>
</dbReference>
<dbReference type="Pfam" id="PF03465">
    <property type="entry name" value="eRF1_3"/>
    <property type="match status" value="1"/>
</dbReference>
<dbReference type="GO" id="GO:0046872">
    <property type="term" value="F:metal ion binding"/>
    <property type="evidence" value="ECO:0007669"/>
    <property type="project" value="UniProtKB-KW"/>
</dbReference>
<keyword evidence="4 6" id="KW-0963">Cytoplasm</keyword>
<dbReference type="GO" id="GO:0005737">
    <property type="term" value="C:cytoplasm"/>
    <property type="evidence" value="ECO:0007669"/>
    <property type="project" value="UniProtKB-SubCell"/>
</dbReference>
<protein>
    <recommendedName>
        <fullName evidence="6">Protein pelota homolog</fullName>
    </recommendedName>
</protein>
<dbReference type="NCBIfam" id="TIGR00111">
    <property type="entry name" value="pelota"/>
    <property type="match status" value="1"/>
</dbReference>
<sequence length="436" mass="49204">MKMCTFLGVILVINGCIFAGILKAHSLLGLSSGSILLLPEVPEDLWHAYNLLQEGDLVRCTTLRKVVKESSTGSTTAKKVRTSLTIRVDKVDFDPDSLQVRISGPNVEESKFVKLGAHHTLTLELDRQFSIIKECWDQIFLDRIDEACNPERAAEIAAIVMQPGLAHLCLVTGSITVTKAKIEITIPKKRTGSSKHSSALKRFYEAIYQSVLRHVDFKQIKCVLTASAGYLRDDWFQYMLEQSVRRDDRPFIENKSKFVLCKASSGHKHALEEVFSDPQIMERMSDTKVAKEVKELDRFMRLIDTDPDKAYYGYNHVSKANEEFAIEVLMVTDDLFRSSDIAVRKKYVKLVESVRENGGKTLTYSSLHVSGQQLGQLSGIAAILRYPLPDLDQLELDALEHQKGFGDDDDDESESESDDSVDPDWRIQEDMQDMGF</sequence>
<evidence type="ECO:0000313" key="9">
    <source>
        <dbReference type="EMBL" id="CAE0471055.1"/>
    </source>
</evidence>
<evidence type="ECO:0000256" key="5">
    <source>
        <dbReference type="ARBA" id="ARBA00022723"/>
    </source>
</evidence>
<dbReference type="InterPro" id="IPR005142">
    <property type="entry name" value="eRF1_3"/>
</dbReference>
<name>A0A7S3QB98_9STRA</name>
<evidence type="ECO:0000259" key="8">
    <source>
        <dbReference type="SMART" id="SM01194"/>
    </source>
</evidence>
<dbReference type="FunFam" id="3.30.420.60:FF:000002">
    <property type="entry name" value="Protein pelota homolog"/>
    <property type="match status" value="1"/>
</dbReference>
<dbReference type="InterPro" id="IPR029064">
    <property type="entry name" value="Ribosomal_eL30-like_sf"/>
</dbReference>
<dbReference type="GO" id="GO:0071025">
    <property type="term" value="P:RNA surveillance"/>
    <property type="evidence" value="ECO:0007669"/>
    <property type="project" value="InterPro"/>
</dbReference>
<dbReference type="SUPFAM" id="SSF159065">
    <property type="entry name" value="Dom34/Pelota N-terminal domain-like"/>
    <property type="match status" value="1"/>
</dbReference>
<dbReference type="GO" id="GO:0032790">
    <property type="term" value="P:ribosome disassembly"/>
    <property type="evidence" value="ECO:0007669"/>
    <property type="project" value="TreeGrafter"/>
</dbReference>
<feature type="domain" description="eRF1/Pelota-like N-terminal" evidence="8">
    <location>
        <begin position="19"/>
        <end position="149"/>
    </location>
</feature>
<dbReference type="FunFam" id="2.30.30.870:FF:000001">
    <property type="entry name" value="Protein pelota homolog"/>
    <property type="match status" value="1"/>
</dbReference>
<dbReference type="InterPro" id="IPR042226">
    <property type="entry name" value="eFR1_2_sf"/>
</dbReference>
<reference evidence="9" key="1">
    <citation type="submission" date="2021-01" db="EMBL/GenBank/DDBJ databases">
        <authorList>
            <person name="Corre E."/>
            <person name="Pelletier E."/>
            <person name="Niang G."/>
            <person name="Scheremetjew M."/>
            <person name="Finn R."/>
            <person name="Kale V."/>
            <person name="Holt S."/>
            <person name="Cochrane G."/>
            <person name="Meng A."/>
            <person name="Brown T."/>
            <person name="Cohen L."/>
        </authorList>
    </citation>
    <scope>NUCLEOTIDE SEQUENCE</scope>
    <source>
        <strain evidence="9">MM31A-1</strain>
    </source>
</reference>
<dbReference type="InterPro" id="IPR005140">
    <property type="entry name" value="eRF1_Pelota-like_N"/>
</dbReference>
<dbReference type="Gene3D" id="3.30.1330.30">
    <property type="match status" value="1"/>
</dbReference>
<dbReference type="SUPFAM" id="SSF55315">
    <property type="entry name" value="L30e-like"/>
    <property type="match status" value="1"/>
</dbReference>
<dbReference type="PANTHER" id="PTHR10853:SF0">
    <property type="entry name" value="PROTEIN PELOTA HOMOLOG"/>
    <property type="match status" value="1"/>
</dbReference>
<dbReference type="InterPro" id="IPR038069">
    <property type="entry name" value="Pelota/DOM34_N"/>
</dbReference>
<dbReference type="InterPro" id="IPR004405">
    <property type="entry name" value="TF_pelota"/>
</dbReference>
<dbReference type="InterPro" id="IPR058547">
    <property type="entry name" value="Pelota_N"/>
</dbReference>
<comment type="subcellular location">
    <subcellularLocation>
        <location evidence="2 6">Cytoplasm</location>
    </subcellularLocation>
</comment>
<dbReference type="Gene3D" id="2.30.30.870">
    <property type="entry name" value="Pelota, domain A"/>
    <property type="match status" value="1"/>
</dbReference>
<feature type="compositionally biased region" description="Acidic residues" evidence="7">
    <location>
        <begin position="407"/>
        <end position="422"/>
    </location>
</feature>
<comment type="cofactor">
    <cofactor evidence="1 6">
        <name>a divalent metal cation</name>
        <dbReference type="ChEBI" id="CHEBI:60240"/>
    </cofactor>
</comment>
<dbReference type="GO" id="GO:0070966">
    <property type="term" value="P:nuclear-transcribed mRNA catabolic process, no-go decay"/>
    <property type="evidence" value="ECO:0007669"/>
    <property type="project" value="InterPro"/>
</dbReference>
<dbReference type="SMART" id="SM01194">
    <property type="entry name" value="eRF1_1"/>
    <property type="match status" value="1"/>
</dbReference>
<gene>
    <name evidence="9" type="ORF">CDEB00056_LOCUS15908</name>
</gene>
<dbReference type="GO" id="GO:0070651">
    <property type="term" value="P:nonfunctional rRNA decay"/>
    <property type="evidence" value="ECO:0007669"/>
    <property type="project" value="TreeGrafter"/>
</dbReference>
<comment type="function">
    <text evidence="6">Component of the Pelota-HBS1L complex, a complex that recognizes stalled ribosomes and triggers the No-Go Decay (NGD) pathway. In the Pelota-HBS1L complex, pelo recognizes ribosomes stalled at the 3' end of an mRNA and engages stalled ribosomes by destabilizing mRNA in the mRNA channel.</text>
</comment>
<evidence type="ECO:0000256" key="1">
    <source>
        <dbReference type="ARBA" id="ARBA00001968"/>
    </source>
</evidence>
<accession>A0A7S3QB98</accession>
<dbReference type="EMBL" id="HBIO01020658">
    <property type="protein sequence ID" value="CAE0471055.1"/>
    <property type="molecule type" value="Transcribed_RNA"/>
</dbReference>
<evidence type="ECO:0000256" key="4">
    <source>
        <dbReference type="ARBA" id="ARBA00022490"/>
    </source>
</evidence>
<dbReference type="PANTHER" id="PTHR10853">
    <property type="entry name" value="PELOTA"/>
    <property type="match status" value="1"/>
</dbReference>
<evidence type="ECO:0000256" key="2">
    <source>
        <dbReference type="ARBA" id="ARBA00004496"/>
    </source>
</evidence>
<dbReference type="Gene3D" id="3.30.420.60">
    <property type="entry name" value="eRF1 domain 2"/>
    <property type="match status" value="1"/>
</dbReference>
<proteinExistence type="inferred from homology"/>
<dbReference type="Pfam" id="PF03464">
    <property type="entry name" value="eRF1_2"/>
    <property type="match status" value="1"/>
</dbReference>